<dbReference type="EMBL" id="BGPR01000870">
    <property type="protein sequence ID" value="GBM38478.1"/>
    <property type="molecule type" value="Genomic_DNA"/>
</dbReference>
<protein>
    <submittedName>
        <fullName evidence="1">Uncharacterized protein</fullName>
    </submittedName>
</protein>
<reference evidence="1 2" key="1">
    <citation type="journal article" date="2019" name="Sci. Rep.">
        <title>Orb-weaving spider Araneus ventricosus genome elucidates the spidroin gene catalogue.</title>
        <authorList>
            <person name="Kono N."/>
            <person name="Nakamura H."/>
            <person name="Ohtoshi R."/>
            <person name="Moran D.A.P."/>
            <person name="Shinohara A."/>
            <person name="Yoshida Y."/>
            <person name="Fujiwara M."/>
            <person name="Mori M."/>
            <person name="Tomita M."/>
            <person name="Arakawa K."/>
        </authorList>
    </citation>
    <scope>NUCLEOTIDE SEQUENCE [LARGE SCALE GENOMIC DNA]</scope>
</reference>
<evidence type="ECO:0000313" key="2">
    <source>
        <dbReference type="Proteomes" id="UP000499080"/>
    </source>
</evidence>
<sequence>MVIIQTVQFCIEFLGDVHVHGIIQILCLGPKEYVILAFNLAKQTSSRHCDNARGTVDCRIIGWNQTPASTFAHKSSYPNLNASKNGSKCPIRIECSAFQPL</sequence>
<dbReference type="AlphaFoldDB" id="A0A4Y2FCS6"/>
<accession>A0A4Y2FCS6</accession>
<organism evidence="1 2">
    <name type="scientific">Araneus ventricosus</name>
    <name type="common">Orbweaver spider</name>
    <name type="synonym">Epeira ventricosa</name>
    <dbReference type="NCBI Taxonomy" id="182803"/>
    <lineage>
        <taxon>Eukaryota</taxon>
        <taxon>Metazoa</taxon>
        <taxon>Ecdysozoa</taxon>
        <taxon>Arthropoda</taxon>
        <taxon>Chelicerata</taxon>
        <taxon>Arachnida</taxon>
        <taxon>Araneae</taxon>
        <taxon>Araneomorphae</taxon>
        <taxon>Entelegynae</taxon>
        <taxon>Araneoidea</taxon>
        <taxon>Araneidae</taxon>
        <taxon>Araneus</taxon>
    </lineage>
</organism>
<gene>
    <name evidence="1" type="ORF">AVEN_24575_1</name>
</gene>
<name>A0A4Y2FCS6_ARAVE</name>
<keyword evidence="2" id="KW-1185">Reference proteome</keyword>
<proteinExistence type="predicted"/>
<evidence type="ECO:0000313" key="1">
    <source>
        <dbReference type="EMBL" id="GBM38478.1"/>
    </source>
</evidence>
<comment type="caution">
    <text evidence="1">The sequence shown here is derived from an EMBL/GenBank/DDBJ whole genome shotgun (WGS) entry which is preliminary data.</text>
</comment>
<dbReference type="Proteomes" id="UP000499080">
    <property type="component" value="Unassembled WGS sequence"/>
</dbReference>